<proteinExistence type="predicted"/>
<keyword evidence="2" id="KW-0812">Transmembrane</keyword>
<dbReference type="Proteomes" id="UP001234178">
    <property type="component" value="Unassembled WGS sequence"/>
</dbReference>
<gene>
    <name evidence="3" type="ORF">OUZ56_026070</name>
</gene>
<keyword evidence="4" id="KW-1185">Reference proteome</keyword>
<evidence type="ECO:0000313" key="3">
    <source>
        <dbReference type="EMBL" id="KAK4013516.1"/>
    </source>
</evidence>
<accession>A0ABQ9ZKR5</accession>
<feature type="transmembrane region" description="Helical" evidence="2">
    <location>
        <begin position="36"/>
        <end position="56"/>
    </location>
</feature>
<protein>
    <submittedName>
        <fullName evidence="3">Uncharacterized protein</fullName>
    </submittedName>
</protein>
<evidence type="ECO:0000313" key="4">
    <source>
        <dbReference type="Proteomes" id="UP001234178"/>
    </source>
</evidence>
<evidence type="ECO:0000256" key="2">
    <source>
        <dbReference type="SAM" id="Phobius"/>
    </source>
</evidence>
<dbReference type="EMBL" id="JAOYFB010000004">
    <property type="protein sequence ID" value="KAK4013516.1"/>
    <property type="molecule type" value="Genomic_DNA"/>
</dbReference>
<comment type="caution">
    <text evidence="3">The sequence shown here is derived from an EMBL/GenBank/DDBJ whole genome shotgun (WGS) entry which is preliminary data.</text>
</comment>
<reference evidence="3 4" key="1">
    <citation type="journal article" date="2023" name="Nucleic Acids Res.">
        <title>The hologenome of Daphnia magna reveals possible DNA methylation and microbiome-mediated evolution of the host genome.</title>
        <authorList>
            <person name="Chaturvedi A."/>
            <person name="Li X."/>
            <person name="Dhandapani V."/>
            <person name="Marshall H."/>
            <person name="Kissane S."/>
            <person name="Cuenca-Cambronero M."/>
            <person name="Asole G."/>
            <person name="Calvet F."/>
            <person name="Ruiz-Romero M."/>
            <person name="Marangio P."/>
            <person name="Guigo R."/>
            <person name="Rago D."/>
            <person name="Mirbahai L."/>
            <person name="Eastwood N."/>
            <person name="Colbourne J.K."/>
            <person name="Zhou J."/>
            <person name="Mallon E."/>
            <person name="Orsini L."/>
        </authorList>
    </citation>
    <scope>NUCLEOTIDE SEQUENCE [LARGE SCALE GENOMIC DNA]</scope>
    <source>
        <strain evidence="3">LRV0_1</strain>
    </source>
</reference>
<sequence>MSVDVEPSTSKDDRRRPMPTIDLTESQPALAEKKKYVVFVPPLTMFHFVYLVYSFIPKYKRKNSDDRFDRR</sequence>
<organism evidence="3 4">
    <name type="scientific">Daphnia magna</name>
    <dbReference type="NCBI Taxonomy" id="35525"/>
    <lineage>
        <taxon>Eukaryota</taxon>
        <taxon>Metazoa</taxon>
        <taxon>Ecdysozoa</taxon>
        <taxon>Arthropoda</taxon>
        <taxon>Crustacea</taxon>
        <taxon>Branchiopoda</taxon>
        <taxon>Diplostraca</taxon>
        <taxon>Cladocera</taxon>
        <taxon>Anomopoda</taxon>
        <taxon>Daphniidae</taxon>
        <taxon>Daphnia</taxon>
    </lineage>
</organism>
<feature type="region of interest" description="Disordered" evidence="1">
    <location>
        <begin position="1"/>
        <end position="25"/>
    </location>
</feature>
<keyword evidence="2" id="KW-0472">Membrane</keyword>
<name>A0ABQ9ZKR5_9CRUS</name>
<evidence type="ECO:0000256" key="1">
    <source>
        <dbReference type="SAM" id="MobiDB-lite"/>
    </source>
</evidence>
<keyword evidence="2" id="KW-1133">Transmembrane helix</keyword>